<gene>
    <name evidence="2" type="ORF">ACJDT4_12845</name>
</gene>
<sequence>MNLKERIKILKDANQIDNSVEVSLLNIINMFWDNFNIKLTEKNGSMLITHLAVALERIKQGKCKTGIDEDIYKEIQQNEFYGKSVNALSKIADICNIDIPYNEQTFIIMHLCTLFQNNLWESD</sequence>
<organism evidence="2 3">
    <name type="scientific">Clostridium neuense</name>
    <dbReference type="NCBI Taxonomy" id="1728934"/>
    <lineage>
        <taxon>Bacteria</taxon>
        <taxon>Bacillati</taxon>
        <taxon>Bacillota</taxon>
        <taxon>Clostridia</taxon>
        <taxon>Eubacteriales</taxon>
        <taxon>Clostridiaceae</taxon>
        <taxon>Clostridium</taxon>
    </lineage>
</organism>
<dbReference type="Pfam" id="PF00874">
    <property type="entry name" value="PRD"/>
    <property type="match status" value="1"/>
</dbReference>
<evidence type="ECO:0000313" key="3">
    <source>
        <dbReference type="Proteomes" id="UP001623592"/>
    </source>
</evidence>
<protein>
    <submittedName>
        <fullName evidence="2">PRD domain-containing protein</fullName>
    </submittedName>
</protein>
<comment type="caution">
    <text evidence="2">The sequence shown here is derived from an EMBL/GenBank/DDBJ whole genome shotgun (WGS) entry which is preliminary data.</text>
</comment>
<accession>A0ABW8TFY0</accession>
<proteinExistence type="predicted"/>
<keyword evidence="3" id="KW-1185">Reference proteome</keyword>
<evidence type="ECO:0000313" key="2">
    <source>
        <dbReference type="EMBL" id="MFL0251307.1"/>
    </source>
</evidence>
<dbReference type="InterPro" id="IPR036634">
    <property type="entry name" value="PRD_sf"/>
</dbReference>
<name>A0ABW8TFY0_9CLOT</name>
<evidence type="ECO:0000259" key="1">
    <source>
        <dbReference type="PROSITE" id="PS51372"/>
    </source>
</evidence>
<dbReference type="SUPFAM" id="SSF63520">
    <property type="entry name" value="PTS-regulatory domain, PRD"/>
    <property type="match status" value="1"/>
</dbReference>
<dbReference type="InterPro" id="IPR011608">
    <property type="entry name" value="PRD"/>
</dbReference>
<dbReference type="EMBL" id="JBJIAA010000010">
    <property type="protein sequence ID" value="MFL0251307.1"/>
    <property type="molecule type" value="Genomic_DNA"/>
</dbReference>
<dbReference type="PROSITE" id="PS51372">
    <property type="entry name" value="PRD_2"/>
    <property type="match status" value="1"/>
</dbReference>
<feature type="domain" description="PRD" evidence="1">
    <location>
        <begin position="15"/>
        <end position="121"/>
    </location>
</feature>
<reference evidence="2 3" key="1">
    <citation type="submission" date="2024-11" db="EMBL/GenBank/DDBJ databases">
        <authorList>
            <person name="Heng Y.C."/>
            <person name="Lim A.C.H."/>
            <person name="Lee J.K.Y."/>
            <person name="Kittelmann S."/>
        </authorList>
    </citation>
    <scope>NUCLEOTIDE SEQUENCE [LARGE SCALE GENOMIC DNA]</scope>
    <source>
        <strain evidence="2 3">WILCCON 0114</strain>
    </source>
</reference>
<dbReference type="Gene3D" id="1.10.1790.10">
    <property type="entry name" value="PRD domain"/>
    <property type="match status" value="1"/>
</dbReference>
<dbReference type="Proteomes" id="UP001623592">
    <property type="component" value="Unassembled WGS sequence"/>
</dbReference>
<dbReference type="RefSeq" id="WP_406787967.1">
    <property type="nucleotide sequence ID" value="NZ_JBJIAA010000010.1"/>
</dbReference>